<gene>
    <name evidence="3" type="ordered locus">Cyast_0573</name>
</gene>
<dbReference type="CDD" id="cd00761">
    <property type="entry name" value="Glyco_tranf_GTA_type"/>
    <property type="match status" value="1"/>
</dbReference>
<keyword evidence="1" id="KW-0472">Membrane</keyword>
<dbReference type="SUPFAM" id="SSF53448">
    <property type="entry name" value="Nucleotide-diphospho-sugar transferases"/>
    <property type="match status" value="1"/>
</dbReference>
<dbReference type="AlphaFoldDB" id="K9YHV6"/>
<feature type="domain" description="Glycosyltransferase 2-like" evidence="2">
    <location>
        <begin position="50"/>
        <end position="224"/>
    </location>
</feature>
<dbReference type="InterPro" id="IPR054683">
    <property type="entry name" value="CruG-like"/>
</dbReference>
<feature type="transmembrane region" description="Helical" evidence="1">
    <location>
        <begin position="6"/>
        <end position="27"/>
    </location>
</feature>
<dbReference type="GO" id="GO:0016740">
    <property type="term" value="F:transferase activity"/>
    <property type="evidence" value="ECO:0007669"/>
    <property type="project" value="UniProtKB-KW"/>
</dbReference>
<feature type="transmembrane region" description="Helical" evidence="1">
    <location>
        <begin position="357"/>
        <end position="378"/>
    </location>
</feature>
<dbReference type="eggNOG" id="COG1215">
    <property type="taxonomic scope" value="Bacteria"/>
</dbReference>
<organism evidence="3 4">
    <name type="scientific">Cyanobacterium stanieri (strain ATCC 29140 / PCC 7202)</name>
    <dbReference type="NCBI Taxonomy" id="292563"/>
    <lineage>
        <taxon>Bacteria</taxon>
        <taxon>Bacillati</taxon>
        <taxon>Cyanobacteriota</taxon>
        <taxon>Cyanophyceae</taxon>
        <taxon>Oscillatoriophycideae</taxon>
        <taxon>Chroococcales</taxon>
        <taxon>Geminocystaceae</taxon>
        <taxon>Cyanobacterium</taxon>
    </lineage>
</organism>
<dbReference type="Proteomes" id="UP000010483">
    <property type="component" value="Chromosome"/>
</dbReference>
<evidence type="ECO:0000256" key="1">
    <source>
        <dbReference type="SAM" id="Phobius"/>
    </source>
</evidence>
<dbReference type="PANTHER" id="PTHR43646">
    <property type="entry name" value="GLYCOSYLTRANSFERASE"/>
    <property type="match status" value="1"/>
</dbReference>
<reference evidence="4" key="1">
    <citation type="journal article" date="2013" name="Proc. Natl. Acad. Sci. U.S.A.">
        <title>Improving the coverage of the cyanobacterial phylum using diversity-driven genome sequencing.</title>
        <authorList>
            <person name="Shih P.M."/>
            <person name="Wu D."/>
            <person name="Latifi A."/>
            <person name="Axen S.D."/>
            <person name="Fewer D.P."/>
            <person name="Talla E."/>
            <person name="Calteau A."/>
            <person name="Cai F."/>
            <person name="Tandeau de Marsac N."/>
            <person name="Rippka R."/>
            <person name="Herdman M."/>
            <person name="Sivonen K."/>
            <person name="Coursin T."/>
            <person name="Laurent T."/>
            <person name="Goodwin L."/>
            <person name="Nolan M."/>
            <person name="Davenport K.W."/>
            <person name="Han C.S."/>
            <person name="Rubin E.M."/>
            <person name="Eisen J.A."/>
            <person name="Woyke T."/>
            <person name="Gugger M."/>
            <person name="Kerfeld C.A."/>
        </authorList>
    </citation>
    <scope>NUCLEOTIDE SEQUENCE [LARGE SCALE GENOMIC DNA]</scope>
    <source>
        <strain evidence="4">ATCC 29140 / PCC 7202</strain>
    </source>
</reference>
<name>K9YHV6_CYASC</name>
<evidence type="ECO:0000313" key="3">
    <source>
        <dbReference type="EMBL" id="AFZ46551.1"/>
    </source>
</evidence>
<sequence>MDIVTVTFFVLLLFQGVCTFILLARLFRGAKRFPPLTPQFANPQQLAKVSVVVPTLNEVNRIDGMLLGITRQTYEVREILIVDSYSEDGTREKVKDVAQKDPRVKLLSDPPLPSNWVGRPWALHNGFLASSQDSEWILGIDADTKPQPGLIPSLLNFAETHDYDVLSLSPQFILKSGGEWWLQPALLMTLLYRFESSGVNAMTPETVMANGQCFLIKRKVLEELDGYAMASNSFCDDVTLARGAAMKGYKVGFADGAKLIKVRMYEGLQETWHEWGRSLDLKDAASRAQLWVECGFLALVQGLPLPMTIFGLLNYHDYDFLSFKLLFILNLFLLLVRFALLGAIAPSYEKGKSASSLLFWLSPTADTVAVARIIISALSKPKTWRGRNYG</sequence>
<dbReference type="PANTHER" id="PTHR43646:SF3">
    <property type="entry name" value="SLR1566 PROTEIN"/>
    <property type="match status" value="1"/>
</dbReference>
<keyword evidence="3" id="KW-0808">Transferase</keyword>
<dbReference type="KEGG" id="csn:Cyast_0573"/>
<proteinExistence type="predicted"/>
<dbReference type="EMBL" id="CP003940">
    <property type="protein sequence ID" value="AFZ46551.1"/>
    <property type="molecule type" value="Genomic_DNA"/>
</dbReference>
<evidence type="ECO:0000313" key="4">
    <source>
        <dbReference type="Proteomes" id="UP000010483"/>
    </source>
</evidence>
<keyword evidence="4" id="KW-1185">Reference proteome</keyword>
<evidence type="ECO:0000259" key="2">
    <source>
        <dbReference type="Pfam" id="PF00535"/>
    </source>
</evidence>
<dbReference type="PATRIC" id="fig|292563.3.peg.599"/>
<dbReference type="NCBIfam" id="NF045692">
    <property type="entry name" value="OglycostaseCruG"/>
    <property type="match status" value="1"/>
</dbReference>
<dbReference type="InterPro" id="IPR001173">
    <property type="entry name" value="Glyco_trans_2-like"/>
</dbReference>
<keyword evidence="1" id="KW-1133">Transmembrane helix</keyword>
<keyword evidence="1" id="KW-0812">Transmembrane</keyword>
<dbReference type="STRING" id="292563.Cyast_0573"/>
<dbReference type="InterPro" id="IPR029044">
    <property type="entry name" value="Nucleotide-diphossugar_trans"/>
</dbReference>
<dbReference type="Gene3D" id="3.90.550.10">
    <property type="entry name" value="Spore Coat Polysaccharide Biosynthesis Protein SpsA, Chain A"/>
    <property type="match status" value="1"/>
</dbReference>
<protein>
    <submittedName>
        <fullName evidence="3">Glycosyl transferase family 2</fullName>
    </submittedName>
</protein>
<dbReference type="HOGENOM" id="CLU_038143_0_0_3"/>
<accession>K9YHV6</accession>
<feature type="transmembrane region" description="Helical" evidence="1">
    <location>
        <begin position="325"/>
        <end position="345"/>
    </location>
</feature>
<dbReference type="Pfam" id="PF00535">
    <property type="entry name" value="Glycos_transf_2"/>
    <property type="match status" value="1"/>
</dbReference>
<dbReference type="BioCyc" id="CSTA292563:G1353-578-MONOMER"/>